<name>A0ABR0B8N4_9CRUS</name>
<reference evidence="2 3" key="1">
    <citation type="journal article" date="2023" name="Nucleic Acids Res.">
        <title>The hologenome of Daphnia magna reveals possible DNA methylation and microbiome-mediated evolution of the host genome.</title>
        <authorList>
            <person name="Chaturvedi A."/>
            <person name="Li X."/>
            <person name="Dhandapani V."/>
            <person name="Marshall H."/>
            <person name="Kissane S."/>
            <person name="Cuenca-Cambronero M."/>
            <person name="Asole G."/>
            <person name="Calvet F."/>
            <person name="Ruiz-Romero M."/>
            <person name="Marangio P."/>
            <person name="Guigo R."/>
            <person name="Rago D."/>
            <person name="Mirbahai L."/>
            <person name="Eastwood N."/>
            <person name="Colbourne J.K."/>
            <person name="Zhou J."/>
            <person name="Mallon E."/>
            <person name="Orsini L."/>
        </authorList>
    </citation>
    <scope>NUCLEOTIDE SEQUENCE [LARGE SCALE GENOMIC DNA]</scope>
    <source>
        <strain evidence="2">LRV0_1</strain>
    </source>
</reference>
<accession>A0ABR0B8N4</accession>
<organism evidence="2 3">
    <name type="scientific">Daphnia magna</name>
    <dbReference type="NCBI Taxonomy" id="35525"/>
    <lineage>
        <taxon>Eukaryota</taxon>
        <taxon>Metazoa</taxon>
        <taxon>Ecdysozoa</taxon>
        <taxon>Arthropoda</taxon>
        <taxon>Crustacea</taxon>
        <taxon>Branchiopoda</taxon>
        <taxon>Diplostraca</taxon>
        <taxon>Cladocera</taxon>
        <taxon>Anomopoda</taxon>
        <taxon>Daphniidae</taxon>
        <taxon>Daphnia</taxon>
    </lineage>
</organism>
<proteinExistence type="predicted"/>
<comment type="caution">
    <text evidence="2">The sequence shown here is derived from an EMBL/GenBank/DDBJ whole genome shotgun (WGS) entry which is preliminary data.</text>
</comment>
<evidence type="ECO:0000313" key="3">
    <source>
        <dbReference type="Proteomes" id="UP001234178"/>
    </source>
</evidence>
<protein>
    <submittedName>
        <fullName evidence="2">Uncharacterized protein</fullName>
    </submittedName>
</protein>
<sequence>MLKRLFQVVGVAETEGFFRAGVVDHADVANGVECGGREARKAQRPEALQRRFGERVRHSDGRPADGLDRARKGYRIGAGDVENPAFSA</sequence>
<feature type="compositionally biased region" description="Basic and acidic residues" evidence="1">
    <location>
        <begin position="53"/>
        <end position="71"/>
    </location>
</feature>
<dbReference type="Proteomes" id="UP001234178">
    <property type="component" value="Unassembled WGS sequence"/>
</dbReference>
<evidence type="ECO:0000256" key="1">
    <source>
        <dbReference type="SAM" id="MobiDB-lite"/>
    </source>
</evidence>
<dbReference type="EMBL" id="JAOYFB010000041">
    <property type="protein sequence ID" value="KAK4044927.1"/>
    <property type="molecule type" value="Genomic_DNA"/>
</dbReference>
<feature type="non-terminal residue" evidence="2">
    <location>
        <position position="88"/>
    </location>
</feature>
<keyword evidence="3" id="KW-1185">Reference proteome</keyword>
<evidence type="ECO:0000313" key="2">
    <source>
        <dbReference type="EMBL" id="KAK4044927.1"/>
    </source>
</evidence>
<feature type="region of interest" description="Disordered" evidence="1">
    <location>
        <begin position="53"/>
        <end position="73"/>
    </location>
</feature>
<gene>
    <name evidence="2" type="ORF">OUZ56_032333</name>
</gene>